<dbReference type="Pfam" id="PF03098">
    <property type="entry name" value="An_peroxidase"/>
    <property type="match status" value="1"/>
</dbReference>
<reference evidence="7" key="1">
    <citation type="submission" date="2018-11" db="EMBL/GenBank/DDBJ databases">
        <authorList>
            <person name="Alioto T."/>
            <person name="Alioto T."/>
        </authorList>
    </citation>
    <scope>NUCLEOTIDE SEQUENCE</scope>
</reference>
<dbReference type="SUPFAM" id="SSF48113">
    <property type="entry name" value="Heme-dependent peroxidases"/>
    <property type="match status" value="1"/>
</dbReference>
<dbReference type="EMBL" id="UYJE01007003">
    <property type="protein sequence ID" value="VDI50944.1"/>
    <property type="molecule type" value="Genomic_DNA"/>
</dbReference>
<keyword evidence="4" id="KW-0325">Glycoprotein</keyword>
<keyword evidence="5" id="KW-0349">Heme</keyword>
<dbReference type="GO" id="GO:0046872">
    <property type="term" value="F:metal ion binding"/>
    <property type="evidence" value="ECO:0007669"/>
    <property type="project" value="UniProtKB-KW"/>
</dbReference>
<keyword evidence="7" id="KW-0560">Oxidoreductase</keyword>
<evidence type="ECO:0000256" key="6">
    <source>
        <dbReference type="SAM" id="SignalP"/>
    </source>
</evidence>
<keyword evidence="2" id="KW-0964">Secreted</keyword>
<protein>
    <submittedName>
        <fullName evidence="7">Peroxidase</fullName>
        <ecNumber evidence="7">1.11.1.7</ecNumber>
    </submittedName>
</protein>
<evidence type="ECO:0000256" key="4">
    <source>
        <dbReference type="ARBA" id="ARBA00023180"/>
    </source>
</evidence>
<comment type="caution">
    <text evidence="7">The sequence shown here is derived from an EMBL/GenBank/DDBJ whole genome shotgun (WGS) entry which is preliminary data.</text>
</comment>
<dbReference type="PRINTS" id="PR00457">
    <property type="entry name" value="ANPEROXIDASE"/>
</dbReference>
<dbReference type="PANTHER" id="PTHR11475:SF4">
    <property type="entry name" value="CHORION PEROXIDASE"/>
    <property type="match status" value="1"/>
</dbReference>
<sequence>MFTWKSVFMTILALTLSDGIILDEKDGIRRTVTFGPVRHSLQDPTKFVPLKVPSLDIIALLKIDSENEQNLIMEGNLDARKRGIDTPDGNMTSMFGAHLITQKESVVIYKQGFFYGDIVHRAIQYAKGEYDLSTRQPVTTTTARSEKEMATTPTQSTIPTTEERLQRFKRSTTVLLSETDRAQIDRFISELPDPSFIKLPCSFGDIECDASAKYRTIDGSCNNLDHPHWGKSFTPFDRFLKPEYADGVQEPRKFGKLNVPLEGPREISNFVHTTSTMADVDPPISSYMMTFGQFLDHDITKTALSKGSYPFNLDCCNFNRQQNPRNPDCFTFTIPGDDPYHRDTLRNNRRCMNFVRSQAASDLGCNFGYREQFNELTHYIDGSGVYGSTAAELNALKDPTDNGMMLVSSDDKLPLNFDDPSCTSDTSNACFRAGDVRANTQPALSSLHTIWVREHNRIAQYFKNSPECYNWTGQQIFEETRRYVAAEIQHVTYNDFLPKLLSVEIREQFGLVPLLDGHFTGYDTTVRPMIRNSFSSAAYRMGHSLIRDKFAFPSSAFDLHVHLNKPDLLYEPSGIERCTRGMYENPAQKIDEKMTREITWKLFETVAGNGGDLAAFNIQRGRDHGLPPYTTWLHWCTGKTVDAKNFTPGVEGGLFHHGAEAAEKLSKAYAYTCDIDLFPGGISEEPLPGSRLGPTFTCILALQFRALKYGDRFFYEGNTPLNPHPFTPQELEGFRPISMAKIICENTDIEQIPQDVFLEPSETIHFEIARIFQISVSLRMVDGAIGKIVVAATVVPDNNTDHVITLHPMNAGNHVKDTTLDPKTRVIMAADMEAAVTAVVVITTAIRVIIM</sequence>
<evidence type="ECO:0000256" key="2">
    <source>
        <dbReference type="ARBA" id="ARBA00022525"/>
    </source>
</evidence>
<evidence type="ECO:0000313" key="7">
    <source>
        <dbReference type="EMBL" id="VDI50944.1"/>
    </source>
</evidence>
<dbReference type="InterPro" id="IPR010255">
    <property type="entry name" value="Haem_peroxidase_sf"/>
</dbReference>
<dbReference type="CDD" id="cd09823">
    <property type="entry name" value="peroxinectin_like"/>
    <property type="match status" value="1"/>
</dbReference>
<evidence type="ECO:0000256" key="5">
    <source>
        <dbReference type="PIRSR" id="PIRSR619791-2"/>
    </source>
</evidence>
<organism evidence="7 8">
    <name type="scientific">Mytilus galloprovincialis</name>
    <name type="common">Mediterranean mussel</name>
    <dbReference type="NCBI Taxonomy" id="29158"/>
    <lineage>
        <taxon>Eukaryota</taxon>
        <taxon>Metazoa</taxon>
        <taxon>Spiralia</taxon>
        <taxon>Lophotrochozoa</taxon>
        <taxon>Mollusca</taxon>
        <taxon>Bivalvia</taxon>
        <taxon>Autobranchia</taxon>
        <taxon>Pteriomorphia</taxon>
        <taxon>Mytilida</taxon>
        <taxon>Mytiloidea</taxon>
        <taxon>Mytilidae</taxon>
        <taxon>Mytilinae</taxon>
        <taxon>Mytilus</taxon>
    </lineage>
</organism>
<evidence type="ECO:0000256" key="1">
    <source>
        <dbReference type="ARBA" id="ARBA00004613"/>
    </source>
</evidence>
<dbReference type="AlphaFoldDB" id="A0A8B6FJX9"/>
<dbReference type="GO" id="GO:0020037">
    <property type="term" value="F:heme binding"/>
    <property type="evidence" value="ECO:0007669"/>
    <property type="project" value="InterPro"/>
</dbReference>
<keyword evidence="3 6" id="KW-0732">Signal</keyword>
<dbReference type="Proteomes" id="UP000596742">
    <property type="component" value="Unassembled WGS sequence"/>
</dbReference>
<feature type="binding site" description="axial binding residue" evidence="5">
    <location>
        <position position="543"/>
    </location>
    <ligand>
        <name>heme b</name>
        <dbReference type="ChEBI" id="CHEBI:60344"/>
    </ligand>
    <ligandPart>
        <name>Fe</name>
        <dbReference type="ChEBI" id="CHEBI:18248"/>
    </ligandPart>
</feature>
<keyword evidence="5" id="KW-0408">Iron</keyword>
<keyword evidence="7" id="KW-0575">Peroxidase</keyword>
<gene>
    <name evidence="7" type="ORF">MGAL_10B086974</name>
</gene>
<dbReference type="Gene3D" id="1.10.640.10">
    <property type="entry name" value="Haem peroxidase domain superfamily, animal type"/>
    <property type="match status" value="1"/>
</dbReference>
<dbReference type="GO" id="GO:0140825">
    <property type="term" value="F:lactoperoxidase activity"/>
    <property type="evidence" value="ECO:0007669"/>
    <property type="project" value="UniProtKB-EC"/>
</dbReference>
<dbReference type="PANTHER" id="PTHR11475">
    <property type="entry name" value="OXIDASE/PEROXIDASE"/>
    <property type="match status" value="1"/>
</dbReference>
<evidence type="ECO:0000256" key="3">
    <source>
        <dbReference type="ARBA" id="ARBA00022729"/>
    </source>
</evidence>
<dbReference type="GO" id="GO:0006979">
    <property type="term" value="P:response to oxidative stress"/>
    <property type="evidence" value="ECO:0007669"/>
    <property type="project" value="InterPro"/>
</dbReference>
<comment type="subcellular location">
    <subcellularLocation>
        <location evidence="1">Secreted</location>
    </subcellularLocation>
</comment>
<dbReference type="EC" id="1.11.1.7" evidence="7"/>
<feature type="chain" id="PRO_5032830719" evidence="6">
    <location>
        <begin position="20"/>
        <end position="851"/>
    </location>
</feature>
<proteinExistence type="predicted"/>
<dbReference type="PROSITE" id="PS50292">
    <property type="entry name" value="PEROXIDASE_3"/>
    <property type="match status" value="1"/>
</dbReference>
<keyword evidence="8" id="KW-1185">Reference proteome</keyword>
<accession>A0A8B6FJX9</accession>
<dbReference type="FunFam" id="1.10.640.10:FF:000003">
    <property type="entry name" value="chorion peroxidase"/>
    <property type="match status" value="1"/>
</dbReference>
<dbReference type="InterPro" id="IPR037120">
    <property type="entry name" value="Haem_peroxidase_sf_animal"/>
</dbReference>
<keyword evidence="5" id="KW-0479">Metal-binding</keyword>
<name>A0A8B6FJX9_MYTGA</name>
<dbReference type="OrthoDB" id="823504at2759"/>
<dbReference type="GO" id="GO:0005576">
    <property type="term" value="C:extracellular region"/>
    <property type="evidence" value="ECO:0007669"/>
    <property type="project" value="UniProtKB-SubCell"/>
</dbReference>
<evidence type="ECO:0000313" key="8">
    <source>
        <dbReference type="Proteomes" id="UP000596742"/>
    </source>
</evidence>
<feature type="signal peptide" evidence="6">
    <location>
        <begin position="1"/>
        <end position="19"/>
    </location>
</feature>
<dbReference type="InterPro" id="IPR019791">
    <property type="entry name" value="Haem_peroxidase_animal"/>
</dbReference>